<proteinExistence type="predicted"/>
<comment type="caution">
    <text evidence="3">The sequence shown here is derived from an EMBL/GenBank/DDBJ whole genome shotgun (WGS) entry which is preliminary data.</text>
</comment>
<dbReference type="SUPFAM" id="SSF53474">
    <property type="entry name" value="alpha/beta-Hydrolases"/>
    <property type="match status" value="1"/>
</dbReference>
<dbReference type="RefSeq" id="WP_075471324.1">
    <property type="nucleotide sequence ID" value="NZ_CAWQZC010000041.1"/>
</dbReference>
<protein>
    <submittedName>
        <fullName evidence="3">Alpha/beta superfamily hydrolase</fullName>
    </submittedName>
</protein>
<feature type="domain" description="AB hydrolase-1" evidence="2">
    <location>
        <begin position="38"/>
        <end position="271"/>
    </location>
</feature>
<dbReference type="PANTHER" id="PTHR43798">
    <property type="entry name" value="MONOACYLGLYCEROL LIPASE"/>
    <property type="match status" value="1"/>
</dbReference>
<dbReference type="InterPro" id="IPR029058">
    <property type="entry name" value="AB_hydrolase_fold"/>
</dbReference>
<keyword evidence="4" id="KW-1185">Reference proteome</keyword>
<feature type="compositionally biased region" description="Low complexity" evidence="1">
    <location>
        <begin position="11"/>
        <end position="21"/>
    </location>
</feature>
<dbReference type="InterPro" id="IPR050266">
    <property type="entry name" value="AB_hydrolase_sf"/>
</dbReference>
<reference evidence="3 4" key="1">
    <citation type="submission" date="2016-11" db="EMBL/GenBank/DDBJ databases">
        <authorList>
            <person name="Klemetsen T."/>
        </authorList>
    </citation>
    <scope>NUCLEOTIDE SEQUENCE [LARGE SCALE GENOMIC DNA]</scope>
    <source>
        <strain evidence="3">MT 2528</strain>
    </source>
</reference>
<evidence type="ECO:0000313" key="4">
    <source>
        <dbReference type="Proteomes" id="UP000182660"/>
    </source>
</evidence>
<dbReference type="GeneID" id="61294865"/>
<accession>A0ABY1HCS6</accession>
<dbReference type="Pfam" id="PF12697">
    <property type="entry name" value="Abhydrolase_6"/>
    <property type="match status" value="1"/>
</dbReference>
<organism evidence="3 4">
    <name type="scientific">Moritella viscosa</name>
    <dbReference type="NCBI Taxonomy" id="80854"/>
    <lineage>
        <taxon>Bacteria</taxon>
        <taxon>Pseudomonadati</taxon>
        <taxon>Pseudomonadota</taxon>
        <taxon>Gammaproteobacteria</taxon>
        <taxon>Alteromonadales</taxon>
        <taxon>Moritellaceae</taxon>
        <taxon>Moritella</taxon>
    </lineage>
</organism>
<name>A0ABY1HCS6_9GAMM</name>
<dbReference type="GO" id="GO:0016787">
    <property type="term" value="F:hydrolase activity"/>
    <property type="evidence" value="ECO:0007669"/>
    <property type="project" value="UniProtKB-KW"/>
</dbReference>
<feature type="compositionally biased region" description="Polar residues" evidence="1">
    <location>
        <begin position="1"/>
        <end position="10"/>
    </location>
</feature>
<dbReference type="InterPro" id="IPR000073">
    <property type="entry name" value="AB_hydrolase_1"/>
</dbReference>
<dbReference type="Gene3D" id="3.40.50.1820">
    <property type="entry name" value="alpha/beta hydrolase"/>
    <property type="match status" value="1"/>
</dbReference>
<dbReference type="EMBL" id="FPLJ01000031">
    <property type="protein sequence ID" value="SGY86832.1"/>
    <property type="molecule type" value="Genomic_DNA"/>
</dbReference>
<evidence type="ECO:0000313" key="3">
    <source>
        <dbReference type="EMBL" id="SGY86832.1"/>
    </source>
</evidence>
<dbReference type="Proteomes" id="UP000182660">
    <property type="component" value="Unassembled WGS sequence"/>
</dbReference>
<gene>
    <name evidence="3" type="ORF">MT2528_1138</name>
</gene>
<evidence type="ECO:0000256" key="1">
    <source>
        <dbReference type="SAM" id="MobiDB-lite"/>
    </source>
</evidence>
<sequence length="284" mass="31452">MSTNSKRQMSNNQIKNNNNENTTTVPCYYEQQGSGSPIVFIHGSYATTSTWKKIVQQLANTHHCISIKLPGHSGMPDPDDFSAPNINTELHIIESVVTKLTNQPIHLIGHSFGGVVALALALKGSIEIQELTLFEPVSTWVLESVEDRGMMARVNEFVQDYRQGISNNEPYVCGKVIDFWAGKGAFNLLPDFIKDAMVPLTANNNRHWTLSMNIHLNRKTLNALTIPTRLVCGSVSNPVAQAIVNHLSNELANSKKYMIQGASHFLVTSHATQCLDIISKTIQR</sequence>
<evidence type="ECO:0000259" key="2">
    <source>
        <dbReference type="Pfam" id="PF12697"/>
    </source>
</evidence>
<feature type="region of interest" description="Disordered" evidence="1">
    <location>
        <begin position="1"/>
        <end position="21"/>
    </location>
</feature>
<keyword evidence="3" id="KW-0378">Hydrolase</keyword>